<gene>
    <name evidence="1" type="ORF">ACFPM3_15630</name>
</gene>
<accession>A0ABV9XFU0</accession>
<protein>
    <submittedName>
        <fullName evidence="1">Uncharacterized protein</fullName>
    </submittedName>
</protein>
<dbReference type="Proteomes" id="UP001595829">
    <property type="component" value="Unassembled WGS sequence"/>
</dbReference>
<comment type="caution">
    <text evidence="1">The sequence shown here is derived from an EMBL/GenBank/DDBJ whole genome shotgun (WGS) entry which is preliminary data.</text>
</comment>
<evidence type="ECO:0000313" key="1">
    <source>
        <dbReference type="EMBL" id="MFC5023568.1"/>
    </source>
</evidence>
<reference evidence="2" key="1">
    <citation type="journal article" date="2019" name="Int. J. Syst. Evol. Microbiol.">
        <title>The Global Catalogue of Microorganisms (GCM) 10K type strain sequencing project: providing services to taxonomists for standard genome sequencing and annotation.</title>
        <authorList>
            <consortium name="The Broad Institute Genomics Platform"/>
            <consortium name="The Broad Institute Genome Sequencing Center for Infectious Disease"/>
            <person name="Wu L."/>
            <person name="Ma J."/>
        </authorList>
    </citation>
    <scope>NUCLEOTIDE SEQUENCE [LARGE SCALE GENOMIC DNA]</scope>
    <source>
        <strain evidence="2">CGMCC 4.1648</strain>
    </source>
</reference>
<dbReference type="EMBL" id="JBHSJD010000009">
    <property type="protein sequence ID" value="MFC5023568.1"/>
    <property type="molecule type" value="Genomic_DNA"/>
</dbReference>
<keyword evidence="2" id="KW-1185">Reference proteome</keyword>
<proteinExistence type="predicted"/>
<evidence type="ECO:0000313" key="2">
    <source>
        <dbReference type="Proteomes" id="UP001595829"/>
    </source>
</evidence>
<organism evidence="1 2">
    <name type="scientific">Streptomyces coeruleoprunus</name>
    <dbReference type="NCBI Taxonomy" id="285563"/>
    <lineage>
        <taxon>Bacteria</taxon>
        <taxon>Bacillati</taxon>
        <taxon>Actinomycetota</taxon>
        <taxon>Actinomycetes</taxon>
        <taxon>Kitasatosporales</taxon>
        <taxon>Streptomycetaceae</taxon>
        <taxon>Streptomyces</taxon>
    </lineage>
</organism>
<name>A0ABV9XFU0_9ACTN</name>
<sequence>MRILPADDPLGGLRACLEADEAVTGHEPSGFPDHCWLLHAAHDAHGTRVRWSELLAPYGRTPADWGHNLSYRILSELPDRPTGFTWPEMGTPDRETLRHLVDVLARHSPQGAATPCFWVQAWIEDVGEPVTARLGRLDEALAHHDLCEDPGHAPYHFPAQWWPDGRAWYVLTDWDLSATEVFGSPELIAELLGHPWLEAVRHPTIAAVGDAPVGWRDYRAWRAARPGRAVVATRPARSRCG</sequence>
<dbReference type="RefSeq" id="WP_345688915.1">
    <property type="nucleotide sequence ID" value="NZ_BAABIT010000001.1"/>
</dbReference>